<organism evidence="1 2">
    <name type="scientific">Shewanella algae</name>
    <dbReference type="NCBI Taxonomy" id="38313"/>
    <lineage>
        <taxon>Bacteria</taxon>
        <taxon>Pseudomonadati</taxon>
        <taxon>Pseudomonadota</taxon>
        <taxon>Gammaproteobacteria</taxon>
        <taxon>Alteromonadales</taxon>
        <taxon>Shewanellaceae</taxon>
        <taxon>Shewanella</taxon>
    </lineage>
</organism>
<dbReference type="AlphaFoldDB" id="A0A380BZ28"/>
<evidence type="ECO:0000313" key="2">
    <source>
        <dbReference type="Proteomes" id="UP000254069"/>
    </source>
</evidence>
<dbReference type="RefSeq" id="WP_109247897.1">
    <property type="nucleotide sequence ID" value="NZ_CP047422.1"/>
</dbReference>
<sequence length="212" mass="24238">MPCPLVDIPFNCRHSCWFCAEPCEHVFAFRASPHAEHASLSVPACKECLTLARQHTLTSIYECRIAVKDALMKRYAKHLAIGLNWTREELEESEFSCKILGGFKRSAWFMYEVARDRINAKGWPLCIDGVQLSDETPNTGFDFDGLHYSSVFAAIEHYAKNFALDKDFLQALTAICGRDRFAFAVRLARLNIAADKRTKKQLIRELEQENSR</sequence>
<accession>A0A380BZ28</accession>
<keyword evidence="2" id="KW-1185">Reference proteome</keyword>
<dbReference type="EMBL" id="UGYO01000002">
    <property type="protein sequence ID" value="SUJ09753.1"/>
    <property type="molecule type" value="Genomic_DNA"/>
</dbReference>
<name>A0A380BZ28_9GAMM</name>
<reference evidence="1 2" key="1">
    <citation type="submission" date="2018-06" db="EMBL/GenBank/DDBJ databases">
        <authorList>
            <consortium name="Pathogen Informatics"/>
            <person name="Doyle S."/>
        </authorList>
    </citation>
    <scope>NUCLEOTIDE SEQUENCE [LARGE SCALE GENOMIC DNA]</scope>
    <source>
        <strain evidence="1 2">NCTC10738</strain>
    </source>
</reference>
<dbReference type="Proteomes" id="UP000254069">
    <property type="component" value="Unassembled WGS sequence"/>
</dbReference>
<gene>
    <name evidence="1" type="ORF">NCTC10738_04215</name>
</gene>
<protein>
    <submittedName>
        <fullName evidence="1">Uncharacterized protein</fullName>
    </submittedName>
</protein>
<evidence type="ECO:0000313" key="1">
    <source>
        <dbReference type="EMBL" id="SUJ09753.1"/>
    </source>
</evidence>
<proteinExistence type="predicted"/>